<dbReference type="GO" id="GO:0047617">
    <property type="term" value="F:fatty acyl-CoA hydrolase activity"/>
    <property type="evidence" value="ECO:0007669"/>
    <property type="project" value="TreeGrafter"/>
</dbReference>
<organism evidence="3 4">
    <name type="scientific">Clostridium oryzae</name>
    <dbReference type="NCBI Taxonomy" id="1450648"/>
    <lineage>
        <taxon>Bacteria</taxon>
        <taxon>Bacillati</taxon>
        <taxon>Bacillota</taxon>
        <taxon>Clostridia</taxon>
        <taxon>Eubacteriales</taxon>
        <taxon>Clostridiaceae</taxon>
        <taxon>Clostridium</taxon>
    </lineage>
</organism>
<dbReference type="InterPro" id="IPR008272">
    <property type="entry name" value="HB-CoA_thioesterase_AS"/>
</dbReference>
<dbReference type="AlphaFoldDB" id="A0A1V4IRJ5"/>
<dbReference type="PANTHER" id="PTHR31793:SF27">
    <property type="entry name" value="NOVEL THIOESTERASE SUPERFAMILY DOMAIN AND SAPOSIN A-TYPE DOMAIN CONTAINING PROTEIN (0610012H03RIK)"/>
    <property type="match status" value="1"/>
</dbReference>
<dbReference type="OrthoDB" id="9800856at2"/>
<dbReference type="PIRSF" id="PIRSF003230">
    <property type="entry name" value="YbgC"/>
    <property type="match status" value="1"/>
</dbReference>
<keyword evidence="2 3" id="KW-0378">Hydrolase</keyword>
<dbReference type="Pfam" id="PF13279">
    <property type="entry name" value="4HBT_2"/>
    <property type="match status" value="1"/>
</dbReference>
<dbReference type="Gene3D" id="3.10.129.10">
    <property type="entry name" value="Hotdog Thioesterase"/>
    <property type="match status" value="1"/>
</dbReference>
<keyword evidence="4" id="KW-1185">Reference proteome</keyword>
<accession>A0A1V4IRJ5</accession>
<dbReference type="Proteomes" id="UP000190080">
    <property type="component" value="Unassembled WGS sequence"/>
</dbReference>
<sequence>MYINDTFIRVRYAETDQMGIVHHSNYYVWFELARDEFVESLDLSYKQLESDGLFMPLVETNCKYISPALYSERLRISTYIKELTPVKIIFGYDVFKEGAKRPIAKGTTIQAFVDSNFHIINLKKKYPELFEKFNPMLDVK</sequence>
<evidence type="ECO:0000313" key="4">
    <source>
        <dbReference type="Proteomes" id="UP000190080"/>
    </source>
</evidence>
<dbReference type="STRING" id="1450648.CLORY_17840"/>
<evidence type="ECO:0000313" key="3">
    <source>
        <dbReference type="EMBL" id="OPJ62415.1"/>
    </source>
</evidence>
<comment type="caution">
    <text evidence="3">The sequence shown here is derived from an EMBL/GenBank/DDBJ whole genome shotgun (WGS) entry which is preliminary data.</text>
</comment>
<dbReference type="RefSeq" id="WP_079423424.1">
    <property type="nucleotide sequence ID" value="NZ_MZGV01000015.1"/>
</dbReference>
<name>A0A1V4IRJ5_9CLOT</name>
<dbReference type="EC" id="3.1.-.-" evidence="3"/>
<dbReference type="PANTHER" id="PTHR31793">
    <property type="entry name" value="4-HYDROXYBENZOYL-COA THIOESTERASE FAMILY MEMBER"/>
    <property type="match status" value="1"/>
</dbReference>
<dbReference type="InterPro" id="IPR050563">
    <property type="entry name" value="4-hydroxybenzoyl-CoA_TE"/>
</dbReference>
<dbReference type="PROSITE" id="PS01328">
    <property type="entry name" value="4HBCOA_THIOESTERASE"/>
    <property type="match status" value="1"/>
</dbReference>
<dbReference type="InterPro" id="IPR006684">
    <property type="entry name" value="YbgC/YbaW"/>
</dbReference>
<reference evidence="3 4" key="1">
    <citation type="submission" date="2017-03" db="EMBL/GenBank/DDBJ databases">
        <title>Genome sequence of Clostridium oryzae DSM 28571.</title>
        <authorList>
            <person name="Poehlein A."/>
            <person name="Daniel R."/>
        </authorList>
    </citation>
    <scope>NUCLEOTIDE SEQUENCE [LARGE SCALE GENOMIC DNA]</scope>
    <source>
        <strain evidence="3 4">DSM 28571</strain>
    </source>
</reference>
<dbReference type="CDD" id="cd00586">
    <property type="entry name" value="4HBT"/>
    <property type="match status" value="1"/>
</dbReference>
<comment type="similarity">
    <text evidence="1">Belongs to the 4-hydroxybenzoyl-CoA thioesterase family.</text>
</comment>
<proteinExistence type="inferred from homology"/>
<evidence type="ECO:0000256" key="2">
    <source>
        <dbReference type="ARBA" id="ARBA00022801"/>
    </source>
</evidence>
<protein>
    <submittedName>
        <fullName evidence="3">Putative esterase</fullName>
        <ecNumber evidence="3">3.1.-.-</ecNumber>
    </submittedName>
</protein>
<dbReference type="SUPFAM" id="SSF54637">
    <property type="entry name" value="Thioesterase/thiol ester dehydrase-isomerase"/>
    <property type="match status" value="1"/>
</dbReference>
<dbReference type="EMBL" id="MZGV01000015">
    <property type="protein sequence ID" value="OPJ62415.1"/>
    <property type="molecule type" value="Genomic_DNA"/>
</dbReference>
<evidence type="ECO:0000256" key="1">
    <source>
        <dbReference type="ARBA" id="ARBA00005953"/>
    </source>
</evidence>
<gene>
    <name evidence="3" type="ORF">CLORY_17840</name>
</gene>
<dbReference type="InterPro" id="IPR029069">
    <property type="entry name" value="HotDog_dom_sf"/>
</dbReference>
<dbReference type="NCBIfam" id="TIGR00051">
    <property type="entry name" value="YbgC/FadM family acyl-CoA thioesterase"/>
    <property type="match status" value="1"/>
</dbReference>